<dbReference type="SUPFAM" id="SSF48452">
    <property type="entry name" value="TPR-like"/>
    <property type="match status" value="1"/>
</dbReference>
<comment type="subcellular location">
    <subcellularLocation>
        <location evidence="2">Periplasm</location>
    </subcellularLocation>
</comment>
<evidence type="ECO:0000259" key="5">
    <source>
        <dbReference type="Pfam" id="PF16331"/>
    </source>
</evidence>
<organism evidence="6 7">
    <name type="scientific">Methylomonas paludis</name>
    <dbReference type="NCBI Taxonomy" id="1173101"/>
    <lineage>
        <taxon>Bacteria</taxon>
        <taxon>Pseudomonadati</taxon>
        <taxon>Pseudomonadota</taxon>
        <taxon>Gammaproteobacteria</taxon>
        <taxon>Methylococcales</taxon>
        <taxon>Methylococcaceae</taxon>
        <taxon>Methylomonas</taxon>
    </lineage>
</organism>
<dbReference type="RefSeq" id="WP_215584139.1">
    <property type="nucleotide sequence ID" value="NZ_CP073754.1"/>
</dbReference>
<feature type="chain" id="PRO_5038190836" description="Cell division coordinator CpoB" evidence="2">
    <location>
        <begin position="24"/>
        <end position="278"/>
    </location>
</feature>
<dbReference type="Pfam" id="PF13174">
    <property type="entry name" value="TPR_6"/>
    <property type="match status" value="1"/>
</dbReference>
<comment type="similarity">
    <text evidence="2">Belongs to the CpoB family.</text>
</comment>
<dbReference type="Gene3D" id="1.20.5.110">
    <property type="match status" value="1"/>
</dbReference>
<accession>A0A975MQC1</accession>
<dbReference type="KEGG" id="mpad:KEF85_06290"/>
<dbReference type="NCBIfam" id="TIGR02795">
    <property type="entry name" value="tol_pal_ybgF"/>
    <property type="match status" value="1"/>
</dbReference>
<evidence type="ECO:0000313" key="7">
    <source>
        <dbReference type="Proteomes" id="UP000676649"/>
    </source>
</evidence>
<dbReference type="AlphaFoldDB" id="A0A975MQC1"/>
<feature type="signal peptide" evidence="2">
    <location>
        <begin position="1"/>
        <end position="23"/>
    </location>
</feature>
<proteinExistence type="inferred from homology"/>
<keyword evidence="2" id="KW-0175">Coiled coil</keyword>
<comment type="function">
    <text evidence="2">Mediates coordination of peptidoglycan synthesis and outer membrane constriction during cell division.</text>
</comment>
<evidence type="ECO:0000256" key="2">
    <source>
        <dbReference type="HAMAP-Rule" id="MF_02066"/>
    </source>
</evidence>
<sequence length="278" mass="29489" precursor="true">MRQSALVALSAVALIFGTTAATAADDGAGVQQPVRTLTDSGVYDILSRIEQLQNEVQQLRGVVEEQSQTIADLQRKQANMYTDLDSRVQGLTPAAASASGAAAAAVPGAVLPGTPAAPAVTAPATPAFPVAAPATAGIVAPPATTPAASAPVSAANERDRYQLAYETLRSGRNEQAVKQFEALLVDYPRGEYADNAQYWLGEAYKVNRETDKARAAFTKVLTQYPNSYKAPDALLKLGYIEFELQNMVKAREIFNRVISTYPGTPAEHLASKKLAQIP</sequence>
<dbReference type="Pfam" id="PF16331">
    <property type="entry name" value="TolA_bind_tri"/>
    <property type="match status" value="1"/>
</dbReference>
<dbReference type="InterPro" id="IPR019734">
    <property type="entry name" value="TPR_rpt"/>
</dbReference>
<name>A0A975MQC1_9GAMM</name>
<keyword evidence="2" id="KW-0132">Cell division</keyword>
<dbReference type="InterPro" id="IPR032519">
    <property type="entry name" value="YbgF_tri"/>
</dbReference>
<evidence type="ECO:0000256" key="1">
    <source>
        <dbReference type="ARBA" id="ARBA00022729"/>
    </source>
</evidence>
<dbReference type="PROSITE" id="PS50005">
    <property type="entry name" value="TPR"/>
    <property type="match status" value="2"/>
</dbReference>
<evidence type="ECO:0000256" key="3">
    <source>
        <dbReference type="PROSITE-ProRule" id="PRU00339"/>
    </source>
</evidence>
<dbReference type="SMART" id="SM00028">
    <property type="entry name" value="TPR"/>
    <property type="match status" value="2"/>
</dbReference>
<dbReference type="Pfam" id="PF13525">
    <property type="entry name" value="YfiO"/>
    <property type="match status" value="1"/>
</dbReference>
<gene>
    <name evidence="6" type="primary">ybgF</name>
    <name evidence="2" type="synonym">cpoB</name>
    <name evidence="6" type="ORF">KEF85_06290</name>
</gene>
<evidence type="ECO:0000313" key="6">
    <source>
        <dbReference type="EMBL" id="QWF72061.1"/>
    </source>
</evidence>
<keyword evidence="7" id="KW-1185">Reference proteome</keyword>
<reference evidence="6" key="1">
    <citation type="submission" date="2021-04" db="EMBL/GenBank/DDBJ databases">
        <title>Draft genome sequence data of methanotrophic Methylovulum sp. strain S1L and Methylomonas sp. strain S2AM isolated from boreal lake water columns.</title>
        <authorList>
            <person name="Rissanen A.J."/>
            <person name="Mangayil R."/>
            <person name="Svenning M.M."/>
            <person name="Khanongnuch R."/>
        </authorList>
    </citation>
    <scope>NUCLEOTIDE SEQUENCE</scope>
    <source>
        <strain evidence="6">S2AM</strain>
    </source>
</reference>
<keyword evidence="1 2" id="KW-0732">Signal</keyword>
<dbReference type="InterPro" id="IPR039565">
    <property type="entry name" value="BamD-like"/>
</dbReference>
<feature type="repeat" description="TPR" evidence="3">
    <location>
        <begin position="194"/>
        <end position="227"/>
    </location>
</feature>
<feature type="coiled-coil region" evidence="2">
    <location>
        <begin position="49"/>
        <end position="76"/>
    </location>
</feature>
<keyword evidence="2" id="KW-0574">Periplasm</keyword>
<dbReference type="EMBL" id="CP073754">
    <property type="protein sequence ID" value="QWF72061.1"/>
    <property type="molecule type" value="Genomic_DNA"/>
</dbReference>
<feature type="repeat" description="TPR" evidence="3">
    <location>
        <begin position="231"/>
        <end position="264"/>
    </location>
</feature>
<dbReference type="GO" id="GO:0070206">
    <property type="term" value="P:protein trimerization"/>
    <property type="evidence" value="ECO:0007669"/>
    <property type="project" value="InterPro"/>
</dbReference>
<dbReference type="InterPro" id="IPR011990">
    <property type="entry name" value="TPR-like_helical_dom_sf"/>
</dbReference>
<dbReference type="GO" id="GO:0043093">
    <property type="term" value="P:FtsZ-dependent cytokinesis"/>
    <property type="evidence" value="ECO:0007669"/>
    <property type="project" value="UniProtKB-UniRule"/>
</dbReference>
<protein>
    <recommendedName>
        <fullName evidence="2">Cell division coordinator CpoB</fullName>
    </recommendedName>
</protein>
<feature type="domain" description="Outer membrane lipoprotein BamD-like" evidence="4">
    <location>
        <begin position="156"/>
        <end position="227"/>
    </location>
</feature>
<dbReference type="Proteomes" id="UP000676649">
    <property type="component" value="Chromosome"/>
</dbReference>
<dbReference type="HAMAP" id="MF_02066">
    <property type="entry name" value="CpoB"/>
    <property type="match status" value="1"/>
</dbReference>
<keyword evidence="3" id="KW-0802">TPR repeat</keyword>
<dbReference type="Gene3D" id="1.25.40.10">
    <property type="entry name" value="Tetratricopeptide repeat domain"/>
    <property type="match status" value="1"/>
</dbReference>
<evidence type="ECO:0000259" key="4">
    <source>
        <dbReference type="Pfam" id="PF13525"/>
    </source>
</evidence>
<dbReference type="InterPro" id="IPR034706">
    <property type="entry name" value="CpoB"/>
</dbReference>
<dbReference type="InterPro" id="IPR014162">
    <property type="entry name" value="CpoB_C"/>
</dbReference>
<dbReference type="GO" id="GO:0030288">
    <property type="term" value="C:outer membrane-bounded periplasmic space"/>
    <property type="evidence" value="ECO:0007669"/>
    <property type="project" value="UniProtKB-UniRule"/>
</dbReference>
<keyword evidence="2" id="KW-0131">Cell cycle</keyword>
<feature type="domain" description="YbgF trimerisation" evidence="5">
    <location>
        <begin position="42"/>
        <end position="97"/>
    </location>
</feature>